<protein>
    <submittedName>
        <fullName evidence="3">Peptidase inhibitor I78 family protein</fullName>
    </submittedName>
</protein>
<dbReference type="RefSeq" id="WP_097143920.1">
    <property type="nucleotide sequence ID" value="NZ_OBEA01000001.1"/>
</dbReference>
<dbReference type="EMBL" id="PGTD01000017">
    <property type="protein sequence ID" value="PJE27921.1"/>
    <property type="molecule type" value="Genomic_DNA"/>
</dbReference>
<dbReference type="Proteomes" id="UP000231702">
    <property type="component" value="Unassembled WGS sequence"/>
</dbReference>
<dbReference type="Pfam" id="PF11720">
    <property type="entry name" value="Inhibitor_I78"/>
    <property type="match status" value="1"/>
</dbReference>
<evidence type="ECO:0000313" key="3">
    <source>
        <dbReference type="EMBL" id="SNY35907.1"/>
    </source>
</evidence>
<reference evidence="3 4" key="1">
    <citation type="submission" date="2017-09" db="EMBL/GenBank/DDBJ databases">
        <authorList>
            <person name="Ehlers B."/>
            <person name="Leendertz F.H."/>
        </authorList>
    </citation>
    <scope>NUCLEOTIDE SEQUENCE [LARGE SCALE GENOMIC DNA]</scope>
    <source>
        <strain evidence="3 4">CGMCC 1.12662</strain>
    </source>
</reference>
<evidence type="ECO:0000313" key="2">
    <source>
        <dbReference type="EMBL" id="PJE27921.1"/>
    </source>
</evidence>
<proteinExistence type="predicted"/>
<dbReference type="InterPro" id="IPR021719">
    <property type="entry name" value="Prot_inh_I78"/>
</dbReference>
<reference evidence="2 5" key="2">
    <citation type="journal article" date="2018" name="Int. J. Syst. Evol. Microbiol.">
        <title>Pseudooceanicola lipolyticus sp. nov., a marine alphaproteobacterium, reclassification of Oceanicola flagellatus as Pseudooceanicola flagellatus comb. nov. and emended description of the genus Pseudooceanicola.</title>
        <authorList>
            <person name="Huang M.-M."/>
            <person name="Guo L.-L."/>
            <person name="Wu Y.-H."/>
            <person name="Lai Q.-L."/>
            <person name="Shao Z.-Z."/>
            <person name="Wang C.-S."/>
            <person name="Wu M."/>
            <person name="Xu X.-W."/>
        </authorList>
    </citation>
    <scope>NUCLEOTIDE SEQUENCE [LARGE SCALE GENOMIC DNA]</scope>
    <source>
        <strain evidence="2 5">Ar-45</strain>
    </source>
</reference>
<dbReference type="Proteomes" id="UP000231655">
    <property type="component" value="Unassembled WGS sequence"/>
</dbReference>
<dbReference type="EMBL" id="OBEA01000001">
    <property type="protein sequence ID" value="SNY35907.1"/>
    <property type="molecule type" value="Genomic_DNA"/>
</dbReference>
<organism evidence="3 4">
    <name type="scientific">Pseudooceanicola antarcticus</name>
    <dbReference type="NCBI Taxonomy" id="1247613"/>
    <lineage>
        <taxon>Bacteria</taxon>
        <taxon>Pseudomonadati</taxon>
        <taxon>Pseudomonadota</taxon>
        <taxon>Alphaproteobacteria</taxon>
        <taxon>Rhodobacterales</taxon>
        <taxon>Paracoccaceae</taxon>
        <taxon>Pseudooceanicola</taxon>
    </lineage>
</organism>
<dbReference type="OrthoDB" id="8724542at2"/>
<keyword evidence="1" id="KW-0732">Signal</keyword>
<accession>A0A285HJQ1</accession>
<dbReference type="AlphaFoldDB" id="A0A285HJQ1"/>
<evidence type="ECO:0000256" key="1">
    <source>
        <dbReference type="SAM" id="SignalP"/>
    </source>
</evidence>
<keyword evidence="5" id="KW-1185">Reference proteome</keyword>
<gene>
    <name evidence="2" type="ORF">CVM39_15275</name>
    <name evidence="3" type="ORF">SAMN06297129_0100</name>
</gene>
<dbReference type="PANTHER" id="PTHR39600">
    <property type="entry name" value="PEPTIDASE INHIBITOR I78 FAMILY PROTEIN"/>
    <property type="match status" value="1"/>
</dbReference>
<sequence length="84" mass="9275">MKRLILPAALLMALAAMSRAPETPCGADLYEDLVGQQWSDKLLPERDAPVRVLRPGSVATMDHRPARLNIHLDDEGRVSQLRCG</sequence>
<dbReference type="PANTHER" id="PTHR39600:SF1">
    <property type="entry name" value="PEPTIDASE INHIBITOR I78 FAMILY PROTEIN"/>
    <property type="match status" value="1"/>
</dbReference>
<evidence type="ECO:0000313" key="5">
    <source>
        <dbReference type="Proteomes" id="UP000231702"/>
    </source>
</evidence>
<feature type="signal peptide" evidence="1">
    <location>
        <begin position="1"/>
        <end position="20"/>
    </location>
</feature>
<feature type="chain" id="PRO_5012628506" evidence="1">
    <location>
        <begin position="21"/>
        <end position="84"/>
    </location>
</feature>
<dbReference type="Gene3D" id="3.30.10.10">
    <property type="entry name" value="Trypsin Inhibitor V, subunit A"/>
    <property type="match status" value="1"/>
</dbReference>
<evidence type="ECO:0000313" key="4">
    <source>
        <dbReference type="Proteomes" id="UP000231655"/>
    </source>
</evidence>
<name>A0A285HJQ1_9RHOB</name>